<proteinExistence type="inferred from homology"/>
<evidence type="ECO:0000256" key="1">
    <source>
        <dbReference type="ARBA" id="ARBA00005952"/>
    </source>
</evidence>
<evidence type="ECO:0000256" key="6">
    <source>
        <dbReference type="HAMAP-Rule" id="MF_00073"/>
    </source>
</evidence>
<gene>
    <name evidence="6" type="primary">nusB</name>
    <name evidence="8" type="ORF">SAMN05444487_10463</name>
</gene>
<dbReference type="InterPro" id="IPR006027">
    <property type="entry name" value="NusB_RsmB_TIM44"/>
</dbReference>
<dbReference type="CDD" id="cd00619">
    <property type="entry name" value="Terminator_NusB"/>
    <property type="match status" value="1"/>
</dbReference>
<sequence length="146" mass="16811">MSRRLAREQTLQTLYQLEMNPEAGEKVVLENRSRLAKGNEDNEDLAFFLRLTEGVRQHTELLDPIIQKYLKQDWTLSRLSLVDRTVLRMAVYEVLFEEEIPVGVSLNEAVDLAKTYSTEESARFINGILGNLTKNLDDIQRTIGKN</sequence>
<dbReference type="GO" id="GO:0003723">
    <property type="term" value="F:RNA binding"/>
    <property type="evidence" value="ECO:0007669"/>
    <property type="project" value="UniProtKB-UniRule"/>
</dbReference>
<name>A0A1H2UCB0_9BACL</name>
<dbReference type="RefSeq" id="WP_177167906.1">
    <property type="nucleotide sequence ID" value="NZ_FNNQ01000004.1"/>
</dbReference>
<evidence type="ECO:0000313" key="9">
    <source>
        <dbReference type="Proteomes" id="UP000198534"/>
    </source>
</evidence>
<evidence type="ECO:0000256" key="5">
    <source>
        <dbReference type="ARBA" id="ARBA00023163"/>
    </source>
</evidence>
<dbReference type="Proteomes" id="UP000198534">
    <property type="component" value="Unassembled WGS sequence"/>
</dbReference>
<dbReference type="STRING" id="1048340.SAMN05444487_10463"/>
<dbReference type="GO" id="GO:0006353">
    <property type="term" value="P:DNA-templated transcription termination"/>
    <property type="evidence" value="ECO:0007669"/>
    <property type="project" value="UniProtKB-UniRule"/>
</dbReference>
<comment type="function">
    <text evidence="6">Involved in transcription antitermination. Required for transcription of ribosomal RNA (rRNA) genes. Binds specifically to the boxA antiterminator sequence of the ribosomal RNA (rrn) operons.</text>
</comment>
<evidence type="ECO:0000256" key="2">
    <source>
        <dbReference type="ARBA" id="ARBA00022814"/>
    </source>
</evidence>
<dbReference type="InterPro" id="IPR035926">
    <property type="entry name" value="NusB-like_sf"/>
</dbReference>
<dbReference type="SUPFAM" id="SSF48013">
    <property type="entry name" value="NusB-like"/>
    <property type="match status" value="1"/>
</dbReference>
<dbReference type="NCBIfam" id="TIGR01951">
    <property type="entry name" value="nusB"/>
    <property type="match status" value="1"/>
</dbReference>
<accession>A0A1H2UCB0</accession>
<reference evidence="8 9" key="1">
    <citation type="submission" date="2016-10" db="EMBL/GenBank/DDBJ databases">
        <authorList>
            <person name="de Groot N.N."/>
        </authorList>
    </citation>
    <scope>NUCLEOTIDE SEQUENCE [LARGE SCALE GENOMIC DNA]</scope>
    <source>
        <strain evidence="8 9">DSM 45610</strain>
    </source>
</reference>
<organism evidence="8 9">
    <name type="scientific">Marininema mesophilum</name>
    <dbReference type="NCBI Taxonomy" id="1048340"/>
    <lineage>
        <taxon>Bacteria</taxon>
        <taxon>Bacillati</taxon>
        <taxon>Bacillota</taxon>
        <taxon>Bacilli</taxon>
        <taxon>Bacillales</taxon>
        <taxon>Thermoactinomycetaceae</taxon>
        <taxon>Marininema</taxon>
    </lineage>
</organism>
<dbReference type="HAMAP" id="MF_00073">
    <property type="entry name" value="NusB"/>
    <property type="match status" value="1"/>
</dbReference>
<dbReference type="Gene3D" id="1.10.940.10">
    <property type="entry name" value="NusB-like"/>
    <property type="match status" value="1"/>
</dbReference>
<feature type="domain" description="NusB/RsmB/TIM44" evidence="7">
    <location>
        <begin position="6"/>
        <end position="134"/>
    </location>
</feature>
<evidence type="ECO:0000259" key="7">
    <source>
        <dbReference type="Pfam" id="PF01029"/>
    </source>
</evidence>
<keyword evidence="5 6" id="KW-0804">Transcription</keyword>
<dbReference type="PANTHER" id="PTHR11078:SF3">
    <property type="entry name" value="ANTITERMINATION NUSB DOMAIN-CONTAINING PROTEIN"/>
    <property type="match status" value="1"/>
</dbReference>
<keyword evidence="9" id="KW-1185">Reference proteome</keyword>
<dbReference type="Pfam" id="PF01029">
    <property type="entry name" value="NusB"/>
    <property type="match status" value="1"/>
</dbReference>
<evidence type="ECO:0000313" key="8">
    <source>
        <dbReference type="EMBL" id="SDW53755.1"/>
    </source>
</evidence>
<dbReference type="InterPro" id="IPR011605">
    <property type="entry name" value="NusB_fam"/>
</dbReference>
<dbReference type="AlphaFoldDB" id="A0A1H2UCB0"/>
<evidence type="ECO:0000256" key="4">
    <source>
        <dbReference type="ARBA" id="ARBA00023015"/>
    </source>
</evidence>
<dbReference type="PANTHER" id="PTHR11078">
    <property type="entry name" value="N UTILIZATION SUBSTANCE PROTEIN B-RELATED"/>
    <property type="match status" value="1"/>
</dbReference>
<evidence type="ECO:0000256" key="3">
    <source>
        <dbReference type="ARBA" id="ARBA00022884"/>
    </source>
</evidence>
<protein>
    <recommendedName>
        <fullName evidence="6">Transcription antitermination protein NusB</fullName>
    </recommendedName>
    <alternativeName>
        <fullName evidence="6">Antitermination factor NusB</fullName>
    </alternativeName>
</protein>
<keyword evidence="2 6" id="KW-0889">Transcription antitermination</keyword>
<keyword evidence="3 6" id="KW-0694">RNA-binding</keyword>
<dbReference type="GO" id="GO:0031564">
    <property type="term" value="P:transcription antitermination"/>
    <property type="evidence" value="ECO:0007669"/>
    <property type="project" value="UniProtKB-KW"/>
</dbReference>
<dbReference type="GO" id="GO:0005829">
    <property type="term" value="C:cytosol"/>
    <property type="evidence" value="ECO:0007669"/>
    <property type="project" value="TreeGrafter"/>
</dbReference>
<comment type="similarity">
    <text evidence="1 6">Belongs to the NusB family.</text>
</comment>
<keyword evidence="4 6" id="KW-0805">Transcription regulation</keyword>
<dbReference type="EMBL" id="FNNQ01000004">
    <property type="protein sequence ID" value="SDW53755.1"/>
    <property type="molecule type" value="Genomic_DNA"/>
</dbReference>